<keyword evidence="3" id="KW-0949">S-adenosyl-L-methionine</keyword>
<dbReference type="PROSITE" id="PS50280">
    <property type="entry name" value="SET"/>
    <property type="match status" value="1"/>
</dbReference>
<dbReference type="Proteomes" id="UP000198406">
    <property type="component" value="Unassembled WGS sequence"/>
</dbReference>
<accession>A0A1Z5JK63</accession>
<dbReference type="InterPro" id="IPR050600">
    <property type="entry name" value="SETD3_SETD6_MTase"/>
</dbReference>
<feature type="signal peptide" evidence="4">
    <location>
        <begin position="1"/>
        <end position="21"/>
    </location>
</feature>
<keyword evidence="4" id="KW-0732">Signal</keyword>
<reference evidence="6 7" key="1">
    <citation type="journal article" date="2015" name="Plant Cell">
        <title>Oil accumulation by the oleaginous diatom Fistulifera solaris as revealed by the genome and transcriptome.</title>
        <authorList>
            <person name="Tanaka T."/>
            <person name="Maeda Y."/>
            <person name="Veluchamy A."/>
            <person name="Tanaka M."/>
            <person name="Abida H."/>
            <person name="Marechal E."/>
            <person name="Bowler C."/>
            <person name="Muto M."/>
            <person name="Sunaga Y."/>
            <person name="Tanaka M."/>
            <person name="Yoshino T."/>
            <person name="Taniguchi T."/>
            <person name="Fukuda Y."/>
            <person name="Nemoto M."/>
            <person name="Matsumoto M."/>
            <person name="Wong P.S."/>
            <person name="Aburatani S."/>
            <person name="Fujibuchi W."/>
        </authorList>
    </citation>
    <scope>NUCLEOTIDE SEQUENCE [LARGE SCALE GENOMIC DNA]</scope>
    <source>
        <strain evidence="6 7">JPCC DA0580</strain>
    </source>
</reference>
<evidence type="ECO:0000256" key="4">
    <source>
        <dbReference type="SAM" id="SignalP"/>
    </source>
</evidence>
<dbReference type="InParanoid" id="A0A1Z5JK63"/>
<dbReference type="GO" id="GO:0032259">
    <property type="term" value="P:methylation"/>
    <property type="evidence" value="ECO:0007669"/>
    <property type="project" value="UniProtKB-KW"/>
</dbReference>
<evidence type="ECO:0000256" key="1">
    <source>
        <dbReference type="ARBA" id="ARBA00022603"/>
    </source>
</evidence>
<dbReference type="Gene3D" id="3.90.1410.10">
    <property type="entry name" value="set domain protein methyltransferase, domain 1"/>
    <property type="match status" value="1"/>
</dbReference>
<dbReference type="SUPFAM" id="SSF81822">
    <property type="entry name" value="RuBisCo LSMT C-terminal, substrate-binding domain"/>
    <property type="match status" value="1"/>
</dbReference>
<dbReference type="CDD" id="cd10527">
    <property type="entry name" value="SET_LSMT"/>
    <property type="match status" value="1"/>
</dbReference>
<evidence type="ECO:0000256" key="2">
    <source>
        <dbReference type="ARBA" id="ARBA00022679"/>
    </source>
</evidence>
<dbReference type="Pfam" id="PF09273">
    <property type="entry name" value="Rubis-subs-bind"/>
    <property type="match status" value="1"/>
</dbReference>
<keyword evidence="1" id="KW-0489">Methyltransferase</keyword>
<dbReference type="EMBL" id="BDSP01000078">
    <property type="protein sequence ID" value="GAX14242.1"/>
    <property type="molecule type" value="Genomic_DNA"/>
</dbReference>
<feature type="chain" id="PRO_5012012338" description="SET domain-containing protein" evidence="4">
    <location>
        <begin position="22"/>
        <end position="517"/>
    </location>
</feature>
<gene>
    <name evidence="6" type="ORF">FisN_1Hh435</name>
</gene>
<keyword evidence="2" id="KW-0808">Transferase</keyword>
<dbReference type="PANTHER" id="PTHR13271">
    <property type="entry name" value="UNCHARACTERIZED PUTATIVE METHYLTRANSFERASE"/>
    <property type="match status" value="1"/>
</dbReference>
<comment type="caution">
    <text evidence="6">The sequence shown here is derived from an EMBL/GenBank/DDBJ whole genome shotgun (WGS) entry which is preliminary data.</text>
</comment>
<feature type="domain" description="SET" evidence="5">
    <location>
        <begin position="65"/>
        <end position="325"/>
    </location>
</feature>
<dbReference type="Gene3D" id="3.90.1420.10">
    <property type="entry name" value="Rubisco LSMT, substrate-binding domain"/>
    <property type="match status" value="1"/>
</dbReference>
<sequence>MKDAKLLWVLYWITTLTRIDAYHFPVSSSRRRVSPLQATKTRVGRQNRIQELLDWAKNTADIKAGGIELKSSPESGLGWFATRTIPANSVLLSVPSALVLSVEGTDGPPQVEKLVDRSIVRTLPWYARMSLYLHYLSEKDPTISDVNIQPWLDSLPTQFDTPLHWGSLKELQYPYMEVAVAKQKKDWEAYHKQMQGVLSWEDFVWGCECARSRAFSGAYTGGAFNPRIYVFTLLLVMLYVGLNLGTLEQAANGAGVVVSASIFKDFVVPKLFKQQRYIICPVIDMANHQSIGSGGEVSFEYFTNAYSLASSKEIPAGKEVTISYGKRSNDQLLQYYGFVEQDNSNDVYILPALREWDIETIEKNCGRKVAAGRLAKLERAGLLGSTVENAAAKSNEEAANAAGGVVVKRGSGVDPAVLQALRALLSTDEEWSAASEAIGNFVEPVNPENEKCARIAARTALEQELSNKATTLEEDETLLQRMESMKKATDSSVEDLLAIQFRIEKKKLLQETIDRLR</sequence>
<dbReference type="OrthoDB" id="341421at2759"/>
<dbReference type="InterPro" id="IPR036464">
    <property type="entry name" value="Rubisco_LSMT_subst-bd_sf"/>
</dbReference>
<keyword evidence="7" id="KW-1185">Reference proteome</keyword>
<proteinExistence type="predicted"/>
<name>A0A1Z5JK63_FISSO</name>
<organism evidence="6 7">
    <name type="scientific">Fistulifera solaris</name>
    <name type="common">Oleaginous diatom</name>
    <dbReference type="NCBI Taxonomy" id="1519565"/>
    <lineage>
        <taxon>Eukaryota</taxon>
        <taxon>Sar</taxon>
        <taxon>Stramenopiles</taxon>
        <taxon>Ochrophyta</taxon>
        <taxon>Bacillariophyta</taxon>
        <taxon>Bacillariophyceae</taxon>
        <taxon>Bacillariophycidae</taxon>
        <taxon>Naviculales</taxon>
        <taxon>Naviculaceae</taxon>
        <taxon>Fistulifera</taxon>
    </lineage>
</organism>
<dbReference type="PANTHER" id="PTHR13271:SF137">
    <property type="entry name" value="SET DOMAIN-CONTAINING PROTEIN"/>
    <property type="match status" value="1"/>
</dbReference>
<evidence type="ECO:0000256" key="3">
    <source>
        <dbReference type="ARBA" id="ARBA00022691"/>
    </source>
</evidence>
<protein>
    <recommendedName>
        <fullName evidence="5">SET domain-containing protein</fullName>
    </recommendedName>
</protein>
<evidence type="ECO:0000259" key="5">
    <source>
        <dbReference type="PROSITE" id="PS50280"/>
    </source>
</evidence>
<dbReference type="InterPro" id="IPR015353">
    <property type="entry name" value="Rubisco_LSMT_subst-bd"/>
</dbReference>
<dbReference type="AlphaFoldDB" id="A0A1Z5JK63"/>
<dbReference type="SUPFAM" id="SSF82199">
    <property type="entry name" value="SET domain"/>
    <property type="match status" value="1"/>
</dbReference>
<dbReference type="GO" id="GO:0016279">
    <property type="term" value="F:protein-lysine N-methyltransferase activity"/>
    <property type="evidence" value="ECO:0007669"/>
    <property type="project" value="TreeGrafter"/>
</dbReference>
<dbReference type="InterPro" id="IPR046341">
    <property type="entry name" value="SET_dom_sf"/>
</dbReference>
<evidence type="ECO:0000313" key="6">
    <source>
        <dbReference type="EMBL" id="GAX14242.1"/>
    </source>
</evidence>
<dbReference type="InterPro" id="IPR001214">
    <property type="entry name" value="SET_dom"/>
</dbReference>
<evidence type="ECO:0000313" key="7">
    <source>
        <dbReference type="Proteomes" id="UP000198406"/>
    </source>
</evidence>